<dbReference type="PROSITE" id="PS50002">
    <property type="entry name" value="SH3"/>
    <property type="match status" value="2"/>
</dbReference>
<evidence type="ECO:0000256" key="2">
    <source>
        <dbReference type="ARBA" id="ARBA00022999"/>
    </source>
</evidence>
<dbReference type="InterPro" id="IPR051184">
    <property type="entry name" value="Tyrosine-phos_adapter"/>
</dbReference>
<dbReference type="SUPFAM" id="SSF50044">
    <property type="entry name" value="SH3-domain"/>
    <property type="match status" value="1"/>
</dbReference>
<comment type="caution">
    <text evidence="7">The sequence shown here is derived from an EMBL/GenBank/DDBJ whole genome shotgun (WGS) entry which is preliminary data.</text>
</comment>
<dbReference type="Pfam" id="PF00017">
    <property type="entry name" value="SH2"/>
    <property type="match status" value="1"/>
</dbReference>
<dbReference type="PRINTS" id="PR00452">
    <property type="entry name" value="SH3DOMAIN"/>
</dbReference>
<dbReference type="Pfam" id="PF00018">
    <property type="entry name" value="SH3_1"/>
    <property type="match status" value="1"/>
</dbReference>
<dbReference type="GO" id="GO:0007167">
    <property type="term" value="P:enzyme-linked receptor protein signaling pathway"/>
    <property type="evidence" value="ECO:0007669"/>
    <property type="project" value="TreeGrafter"/>
</dbReference>
<dbReference type="PANTHER" id="PTHR19969:SF5">
    <property type="entry name" value="CRK-LIKE PROTEIN"/>
    <property type="match status" value="1"/>
</dbReference>
<dbReference type="InterPro" id="IPR036028">
    <property type="entry name" value="SH3-like_dom_sf"/>
</dbReference>
<evidence type="ECO:0000256" key="1">
    <source>
        <dbReference type="ARBA" id="ARBA00022443"/>
    </source>
</evidence>
<reference evidence="7 8" key="1">
    <citation type="submission" date="2024-01" db="EMBL/GenBank/DDBJ databases">
        <title>The genome of the rayed Mediterranean limpet Patella caerulea (Linnaeus, 1758).</title>
        <authorList>
            <person name="Anh-Thu Weber A."/>
            <person name="Halstead-Nussloch G."/>
        </authorList>
    </citation>
    <scope>NUCLEOTIDE SEQUENCE [LARGE SCALE GENOMIC DNA]</scope>
    <source>
        <strain evidence="7">AATW-2023a</strain>
        <tissue evidence="7">Whole specimen</tissue>
    </source>
</reference>
<dbReference type="Gene3D" id="3.30.505.10">
    <property type="entry name" value="SH2 domain"/>
    <property type="match status" value="1"/>
</dbReference>
<dbReference type="CDD" id="cd09926">
    <property type="entry name" value="SH2_CRK_like"/>
    <property type="match status" value="1"/>
</dbReference>
<accession>A0AAN8K737</accession>
<dbReference type="GO" id="GO:0005737">
    <property type="term" value="C:cytoplasm"/>
    <property type="evidence" value="ECO:0007669"/>
    <property type="project" value="TreeGrafter"/>
</dbReference>
<dbReference type="InterPro" id="IPR000980">
    <property type="entry name" value="SH2"/>
</dbReference>
<proteinExistence type="predicted"/>
<dbReference type="InterPro" id="IPR001452">
    <property type="entry name" value="SH3_domain"/>
</dbReference>
<dbReference type="InterPro" id="IPR036860">
    <property type="entry name" value="SH2_dom_sf"/>
</dbReference>
<keyword evidence="1 4" id="KW-0728">SH3 domain</keyword>
<dbReference type="SMART" id="SM00326">
    <property type="entry name" value="SH3"/>
    <property type="match status" value="2"/>
</dbReference>
<dbReference type="PRINTS" id="PR00401">
    <property type="entry name" value="SH2DOMAIN"/>
</dbReference>
<dbReference type="SMART" id="SM00252">
    <property type="entry name" value="SH2"/>
    <property type="match status" value="1"/>
</dbReference>
<dbReference type="AlphaFoldDB" id="A0AAN8K737"/>
<dbReference type="SUPFAM" id="SSF55550">
    <property type="entry name" value="SH2 domain"/>
    <property type="match status" value="1"/>
</dbReference>
<evidence type="ECO:0008006" key="9">
    <source>
        <dbReference type="Google" id="ProtNLM"/>
    </source>
</evidence>
<feature type="domain" description="SH3" evidence="6">
    <location>
        <begin position="109"/>
        <end position="169"/>
    </location>
</feature>
<organism evidence="7 8">
    <name type="scientific">Patella caerulea</name>
    <name type="common">Rayed Mediterranean limpet</name>
    <dbReference type="NCBI Taxonomy" id="87958"/>
    <lineage>
        <taxon>Eukaryota</taxon>
        <taxon>Metazoa</taxon>
        <taxon>Spiralia</taxon>
        <taxon>Lophotrochozoa</taxon>
        <taxon>Mollusca</taxon>
        <taxon>Gastropoda</taxon>
        <taxon>Patellogastropoda</taxon>
        <taxon>Patelloidea</taxon>
        <taxon>Patellidae</taxon>
        <taxon>Patella</taxon>
    </lineage>
</organism>
<dbReference type="Gene3D" id="2.30.30.40">
    <property type="entry name" value="SH3 Domains"/>
    <property type="match status" value="2"/>
</dbReference>
<dbReference type="EMBL" id="JAZGQO010000002">
    <property type="protein sequence ID" value="KAK6191371.1"/>
    <property type="molecule type" value="Genomic_DNA"/>
</dbReference>
<evidence type="ECO:0000256" key="4">
    <source>
        <dbReference type="PROSITE-ProRule" id="PRU00192"/>
    </source>
</evidence>
<dbReference type="GO" id="GO:0035591">
    <property type="term" value="F:signaling adaptor activity"/>
    <property type="evidence" value="ECO:0007669"/>
    <property type="project" value="TreeGrafter"/>
</dbReference>
<gene>
    <name evidence="7" type="ORF">SNE40_003080</name>
</gene>
<dbReference type="GO" id="GO:0016477">
    <property type="term" value="P:cell migration"/>
    <property type="evidence" value="ECO:0007669"/>
    <property type="project" value="TreeGrafter"/>
</dbReference>
<sequence length="274" mass="31215">MASDFDAENKYSWYFGPLTREEANEILMAPTLESGIFLIRDSKSIRGDCVLCVREDTKVSHYIINKIQMGPPGSLPRFRIGDQEFSDIPSLLTFYKTHYLDTTSLIKPAPREKIRAKYDFPGKDLEDLPFVRGDILEVISKDEEKWWTCRNKQGQVGQIPVPYVEKYEINNHPTEEHGMVYRTPTTVNDPVVSSTTNMGNRHSALNNIKLPAKACVIQDRIPNAYDKTQLKLLKGEIITVTKMNVNGQWEGVLNDKTGIFPFTHVKFVDDQNGS</sequence>
<feature type="domain" description="SH2" evidence="5">
    <location>
        <begin position="13"/>
        <end position="109"/>
    </location>
</feature>
<feature type="domain" description="SH3" evidence="6">
    <location>
        <begin position="209"/>
        <end position="270"/>
    </location>
</feature>
<dbReference type="GO" id="GO:0030971">
    <property type="term" value="F:receptor tyrosine kinase binding"/>
    <property type="evidence" value="ECO:0007669"/>
    <property type="project" value="TreeGrafter"/>
</dbReference>
<dbReference type="PROSITE" id="PS50001">
    <property type="entry name" value="SH2"/>
    <property type="match status" value="1"/>
</dbReference>
<dbReference type="GO" id="GO:1902531">
    <property type="term" value="P:regulation of intracellular signal transduction"/>
    <property type="evidence" value="ECO:0007669"/>
    <property type="project" value="UniProtKB-ARBA"/>
</dbReference>
<evidence type="ECO:0000313" key="8">
    <source>
        <dbReference type="Proteomes" id="UP001347796"/>
    </source>
</evidence>
<evidence type="ECO:0000256" key="3">
    <source>
        <dbReference type="PROSITE-ProRule" id="PRU00191"/>
    </source>
</evidence>
<name>A0AAN8K737_PATCE</name>
<evidence type="ECO:0000259" key="5">
    <source>
        <dbReference type="PROSITE" id="PS50001"/>
    </source>
</evidence>
<keyword evidence="8" id="KW-1185">Reference proteome</keyword>
<dbReference type="InterPro" id="IPR035457">
    <property type="entry name" value="CRK_SH3_N"/>
</dbReference>
<keyword evidence="2 3" id="KW-0727">SH2 domain</keyword>
<dbReference type="CDD" id="cd11758">
    <property type="entry name" value="SH3_CRK_N"/>
    <property type="match status" value="1"/>
</dbReference>
<protein>
    <recommendedName>
        <fullName evidence="9">Adapter molecule Crk</fullName>
    </recommendedName>
</protein>
<dbReference type="Pfam" id="PF07653">
    <property type="entry name" value="SH3_2"/>
    <property type="match status" value="1"/>
</dbReference>
<dbReference type="PANTHER" id="PTHR19969">
    <property type="entry name" value="SH2-SH3 ADAPTOR PROTEIN-RELATED"/>
    <property type="match status" value="1"/>
</dbReference>
<evidence type="ECO:0000313" key="7">
    <source>
        <dbReference type="EMBL" id="KAK6191371.1"/>
    </source>
</evidence>
<evidence type="ECO:0000259" key="6">
    <source>
        <dbReference type="PROSITE" id="PS50002"/>
    </source>
</evidence>
<dbReference type="Proteomes" id="UP001347796">
    <property type="component" value="Unassembled WGS sequence"/>
</dbReference>